<protein>
    <recommendedName>
        <fullName evidence="1">bAvd-like domain-containing protein</fullName>
    </recommendedName>
</protein>
<dbReference type="CDD" id="cd16376">
    <property type="entry name" value="Avd_like"/>
    <property type="match status" value="1"/>
</dbReference>
<dbReference type="AlphaFoldDB" id="A0A1G2DNK6"/>
<dbReference type="InterPro" id="IPR036583">
    <property type="entry name" value="23S_rRNA_IVS_sf"/>
</dbReference>
<evidence type="ECO:0000313" key="2">
    <source>
        <dbReference type="EMBL" id="OGZ14428.1"/>
    </source>
</evidence>
<sequence length="131" mass="15401">MSCDFAIHYEHPPPTLLPLLQKTKSAYLLWYEYYQKLPKTHRHSLGQRIDTLFVEIMETIASAGFLPRDEKRPYVRVAIRKTDTLKVLLMVLWETKSLDTKKYGALSERIEEVGRMLGGWYSQLTKTQPRE</sequence>
<dbReference type="SUPFAM" id="SSF158446">
    <property type="entry name" value="IVS-encoded protein-like"/>
    <property type="match status" value="1"/>
</dbReference>
<accession>A0A1G2DNK6</accession>
<evidence type="ECO:0000313" key="3">
    <source>
        <dbReference type="Proteomes" id="UP000177573"/>
    </source>
</evidence>
<reference evidence="2 3" key="1">
    <citation type="journal article" date="2016" name="Nat. Commun.">
        <title>Thousands of microbial genomes shed light on interconnected biogeochemical processes in an aquifer system.</title>
        <authorList>
            <person name="Anantharaman K."/>
            <person name="Brown C.T."/>
            <person name="Hug L.A."/>
            <person name="Sharon I."/>
            <person name="Castelle C.J."/>
            <person name="Probst A.J."/>
            <person name="Thomas B.C."/>
            <person name="Singh A."/>
            <person name="Wilkins M.J."/>
            <person name="Karaoz U."/>
            <person name="Brodie E.L."/>
            <person name="Williams K.H."/>
            <person name="Hubbard S.S."/>
            <person name="Banfield J.F."/>
        </authorList>
    </citation>
    <scope>NUCLEOTIDE SEQUENCE [LARGE SCALE GENOMIC DNA]</scope>
</reference>
<dbReference type="EMBL" id="MHLR01000029">
    <property type="protein sequence ID" value="OGZ14428.1"/>
    <property type="molecule type" value="Genomic_DNA"/>
</dbReference>
<dbReference type="Pfam" id="PF22296">
    <property type="entry name" value="bAvd"/>
    <property type="match status" value="1"/>
</dbReference>
<gene>
    <name evidence="2" type="ORF">A3J08_04110</name>
</gene>
<dbReference type="Proteomes" id="UP000177573">
    <property type="component" value="Unassembled WGS sequence"/>
</dbReference>
<feature type="domain" description="bAvd-like" evidence="1">
    <location>
        <begin position="20"/>
        <end position="122"/>
    </location>
</feature>
<dbReference type="Gene3D" id="1.20.1440.60">
    <property type="entry name" value="23S rRNA-intervening sequence"/>
    <property type="match status" value="1"/>
</dbReference>
<name>A0A1G2DNK6_9BACT</name>
<proteinExistence type="predicted"/>
<comment type="caution">
    <text evidence="2">The sequence shown here is derived from an EMBL/GenBank/DDBJ whole genome shotgun (WGS) entry which is preliminary data.</text>
</comment>
<dbReference type="InterPro" id="IPR055360">
    <property type="entry name" value="bAvd"/>
</dbReference>
<organism evidence="2 3">
    <name type="scientific">Candidatus Lloydbacteria bacterium RIFCSPLOWO2_02_FULL_51_11</name>
    <dbReference type="NCBI Taxonomy" id="1798667"/>
    <lineage>
        <taxon>Bacteria</taxon>
        <taxon>Candidatus Lloydiibacteriota</taxon>
    </lineage>
</organism>
<dbReference type="STRING" id="1798667.A3J08_04110"/>
<evidence type="ECO:0000259" key="1">
    <source>
        <dbReference type="Pfam" id="PF22296"/>
    </source>
</evidence>